<dbReference type="InterPro" id="IPR027417">
    <property type="entry name" value="P-loop_NTPase"/>
</dbReference>
<keyword evidence="3" id="KW-0132">Cell division</keyword>
<dbReference type="Proteomes" id="UP000626370">
    <property type="component" value="Unassembled WGS sequence"/>
</dbReference>
<protein>
    <submittedName>
        <fullName evidence="3">Cell division protein ZapE</fullName>
    </submittedName>
</protein>
<evidence type="ECO:0000313" key="4">
    <source>
        <dbReference type="Proteomes" id="UP000626370"/>
    </source>
</evidence>
<sequence>MTTQLLQSPSLLCYSPLSQYQSLVNSNKISFDPSQQQAIELLQQLYLSLRTVNPKKYNENLNTGIKGVYLWGKVGRGKSFLMDLLVNALLNTSDNTSPHHLPLALCKRLHFHHFMQDIHYQLKELSGKAEPLRLIAKEFSKHYKVLCFDEFFVSDIGDAMLLGNLLQYLFELNIVVVSTSNCAPNELYRNGLQRERFLPAIAAIEQYMHVLHLSGEHDHRQRTLTYVQNYYELSNSRAKQIELHQYLLNQYRLKSSEKHIKLLGREIDIVAQNFEKENHAICFEFSALCEGPRSHFDYVELAKQFSTILLFNVPPMSGQAYERIKARGTEDNGSNINVSSGITGEREVVLAPMDDAVRRFIALVDECYDRNINLVITAYVPLHELYKSGSLMFEFERTKSRLTEMASQEYLDRISATSLNQC</sequence>
<evidence type="ECO:0000256" key="1">
    <source>
        <dbReference type="ARBA" id="ARBA00022741"/>
    </source>
</evidence>
<dbReference type="RefSeq" id="WP_189376184.1">
    <property type="nucleotide sequence ID" value="NZ_BNAH01000001.1"/>
</dbReference>
<keyword evidence="3" id="KW-0131">Cell cycle</keyword>
<accession>A0ABQ3IF94</accession>
<proteinExistence type="predicted"/>
<reference evidence="4" key="1">
    <citation type="journal article" date="2019" name="Int. J. Syst. Evol. Microbiol.">
        <title>The Global Catalogue of Microorganisms (GCM) 10K type strain sequencing project: providing services to taxonomists for standard genome sequencing and annotation.</title>
        <authorList>
            <consortium name="The Broad Institute Genomics Platform"/>
            <consortium name="The Broad Institute Genome Sequencing Center for Infectious Disease"/>
            <person name="Wu L."/>
            <person name="Ma J."/>
        </authorList>
    </citation>
    <scope>NUCLEOTIDE SEQUENCE [LARGE SCALE GENOMIC DNA]</scope>
    <source>
        <strain evidence="4">CGMCC 1.15922</strain>
    </source>
</reference>
<dbReference type="PANTHER" id="PTHR12169:SF6">
    <property type="entry name" value="AFG1-LIKE ATPASE"/>
    <property type="match status" value="1"/>
</dbReference>
<dbReference type="Pfam" id="PF03969">
    <property type="entry name" value="AFG1_ATPase"/>
    <property type="match status" value="2"/>
</dbReference>
<evidence type="ECO:0000313" key="3">
    <source>
        <dbReference type="EMBL" id="GHE77637.1"/>
    </source>
</evidence>
<dbReference type="NCBIfam" id="NF040713">
    <property type="entry name" value="ZapE"/>
    <property type="match status" value="1"/>
</dbReference>
<dbReference type="SUPFAM" id="SSF52540">
    <property type="entry name" value="P-loop containing nucleoside triphosphate hydrolases"/>
    <property type="match status" value="1"/>
</dbReference>
<comment type="caution">
    <text evidence="3">The sequence shown here is derived from an EMBL/GenBank/DDBJ whole genome shotgun (WGS) entry which is preliminary data.</text>
</comment>
<dbReference type="EMBL" id="BNAH01000001">
    <property type="protein sequence ID" value="GHE77637.1"/>
    <property type="molecule type" value="Genomic_DNA"/>
</dbReference>
<dbReference type="GO" id="GO:0051301">
    <property type="term" value="P:cell division"/>
    <property type="evidence" value="ECO:0007669"/>
    <property type="project" value="UniProtKB-KW"/>
</dbReference>
<keyword evidence="1" id="KW-0547">Nucleotide-binding</keyword>
<dbReference type="Gene3D" id="3.40.50.300">
    <property type="entry name" value="P-loop containing nucleotide triphosphate hydrolases"/>
    <property type="match status" value="1"/>
</dbReference>
<keyword evidence="4" id="KW-1185">Reference proteome</keyword>
<organism evidence="3 4">
    <name type="scientific">Thalassotalea profundi</name>
    <dbReference type="NCBI Taxonomy" id="2036687"/>
    <lineage>
        <taxon>Bacteria</taxon>
        <taxon>Pseudomonadati</taxon>
        <taxon>Pseudomonadota</taxon>
        <taxon>Gammaproteobacteria</taxon>
        <taxon>Alteromonadales</taxon>
        <taxon>Colwelliaceae</taxon>
        <taxon>Thalassotalea</taxon>
    </lineage>
</organism>
<dbReference type="PANTHER" id="PTHR12169">
    <property type="entry name" value="ATPASE N2B"/>
    <property type="match status" value="1"/>
</dbReference>
<evidence type="ECO:0000256" key="2">
    <source>
        <dbReference type="ARBA" id="ARBA00022840"/>
    </source>
</evidence>
<dbReference type="InterPro" id="IPR005654">
    <property type="entry name" value="ATPase_AFG1-like"/>
</dbReference>
<name>A0ABQ3IF94_9GAMM</name>
<gene>
    <name evidence="3" type="ORF">GCM10011501_01570</name>
</gene>
<keyword evidence="2" id="KW-0067">ATP-binding</keyword>